<feature type="binding site" evidence="1">
    <location>
        <position position="73"/>
    </location>
    <ligand>
        <name>S-adenosyl-L-methionine</name>
        <dbReference type="ChEBI" id="CHEBI:59789"/>
    </ligand>
</feature>
<feature type="binding site" evidence="1">
    <location>
        <position position="119"/>
    </location>
    <ligand>
        <name>S-adenosyl-L-methionine</name>
        <dbReference type="ChEBI" id="CHEBI:59789"/>
    </ligand>
</feature>
<sequence>MRDRNFDDIAEKFSRNIYGTTKGHLRQAILWQDLDRLLETFGEQKLHILDAGGGEGQTAIKMAERGHFVTLCDLSGEMIARAQQAAEAKGVSGNMHFIQCAAQDVASHLESPVDLILFHAVLEWVTDPVNVLQTLWSVLRPGGALSLMFYNANGLLMHNMVAGNFDYVQVGMPKRKKRTLSPDYPRDPGQVYQWLDEIGWQITGKTGVRVFHDYLRDKHKQHDDFEMLLELETRYCRQEPYISLGRYIHVTAIKSSARAADARIIYE</sequence>
<evidence type="ECO:0000313" key="4">
    <source>
        <dbReference type="Proteomes" id="UP000192573"/>
    </source>
</evidence>
<keyword evidence="1 3" id="KW-0489">Methyltransferase</keyword>
<protein>
    <recommendedName>
        <fullName evidence="1">tRNA 5-carboxymethoxyuridine methyltransferase</fullName>
        <ecNumber evidence="1">2.1.1.-</ecNumber>
    </recommendedName>
    <alternativeName>
        <fullName evidence="1">cmo5U methyltransferase</fullName>
    </alternativeName>
</protein>
<dbReference type="Proteomes" id="UP000192573">
    <property type="component" value="Unassembled WGS sequence"/>
</dbReference>
<dbReference type="NCBIfam" id="NF008264">
    <property type="entry name" value="PRK11036.1"/>
    <property type="match status" value="1"/>
</dbReference>
<feature type="binding site" evidence="1">
    <location>
        <begin position="52"/>
        <end position="53"/>
    </location>
    <ligand>
        <name>S-adenosyl-L-methionine</name>
        <dbReference type="ChEBI" id="CHEBI:59789"/>
    </ligand>
</feature>
<dbReference type="RefSeq" id="WP_080858507.1">
    <property type="nucleotide sequence ID" value="NZ_CP063074.1"/>
</dbReference>
<dbReference type="EMBL" id="NAEW01000001">
    <property type="protein sequence ID" value="OQM43353.1"/>
    <property type="molecule type" value="Genomic_DNA"/>
</dbReference>
<accession>A0A1V8P450</accession>
<evidence type="ECO:0000256" key="1">
    <source>
        <dbReference type="HAMAP-Rule" id="MF_02057"/>
    </source>
</evidence>
<comment type="catalytic activity">
    <reaction evidence="1">
        <text>5-carboxymethoxyuridine(34) in tRNA + S-adenosyl-L-methionine = 5-methoxycarbonylmethoxyuridine(34) in tRNA + S-adenosyl-L-homocysteine</text>
        <dbReference type="Rhea" id="RHEA:54080"/>
        <dbReference type="Rhea" id="RHEA-COMP:13383"/>
        <dbReference type="Rhea" id="RHEA-COMP:13781"/>
        <dbReference type="ChEBI" id="CHEBI:57856"/>
        <dbReference type="ChEBI" id="CHEBI:59789"/>
        <dbReference type="ChEBI" id="CHEBI:136879"/>
        <dbReference type="ChEBI" id="CHEBI:138053"/>
    </reaction>
</comment>
<dbReference type="InterPro" id="IPR029063">
    <property type="entry name" value="SAM-dependent_MTases_sf"/>
</dbReference>
<comment type="function">
    <text evidence="1">Catalyzes the methylation of 5-carboxymethoxyuridine (cmo5U) to form 5-methoxycarbonylmethoxyuridine (mcmo5U) at position 34 in tRNAs.</text>
</comment>
<feature type="binding site" evidence="1">
    <location>
        <position position="26"/>
    </location>
    <ligand>
        <name>S-adenosyl-L-methionine</name>
        <dbReference type="ChEBI" id="CHEBI:59789"/>
    </ligand>
</feature>
<dbReference type="GO" id="GO:0097697">
    <property type="term" value="F:tRNA (5-carboxymethoxyuridine(34)-5-O)-methyltransferase activity"/>
    <property type="evidence" value="ECO:0007669"/>
    <property type="project" value="UniProtKB-UniRule"/>
</dbReference>
<gene>
    <name evidence="1" type="primary">cmoM</name>
    <name evidence="3" type="ORF">BZK42_00140</name>
</gene>
<dbReference type="InterPro" id="IPR025714">
    <property type="entry name" value="Methyltranfer_dom"/>
</dbReference>
<name>A0A1V8P450_CITBR</name>
<dbReference type="Gene3D" id="3.40.50.150">
    <property type="entry name" value="Vaccinia Virus protein VP39"/>
    <property type="match status" value="1"/>
</dbReference>
<dbReference type="GO" id="GO:0006400">
    <property type="term" value="P:tRNA modification"/>
    <property type="evidence" value="ECO:0007669"/>
    <property type="project" value="UniProtKB-UniRule"/>
</dbReference>
<dbReference type="CDD" id="cd02440">
    <property type="entry name" value="AdoMet_MTases"/>
    <property type="match status" value="1"/>
</dbReference>
<keyword evidence="1 3" id="KW-0808">Transferase</keyword>
<dbReference type="PANTHER" id="PTHR43861">
    <property type="entry name" value="TRANS-ACONITATE 2-METHYLTRANSFERASE-RELATED"/>
    <property type="match status" value="1"/>
</dbReference>
<comment type="caution">
    <text evidence="3">The sequence shown here is derived from an EMBL/GenBank/DDBJ whole genome shotgun (WGS) entry which is preliminary data.</text>
</comment>
<feature type="binding site" evidence="1">
    <location>
        <begin position="102"/>
        <end position="103"/>
    </location>
    <ligand>
        <name>S-adenosyl-L-methionine</name>
        <dbReference type="ChEBI" id="CHEBI:59789"/>
    </ligand>
</feature>
<keyword evidence="1" id="KW-0949">S-adenosyl-L-methionine</keyword>
<feature type="domain" description="Methyltransferase" evidence="2">
    <location>
        <begin position="45"/>
        <end position="167"/>
    </location>
</feature>
<reference evidence="3 4" key="1">
    <citation type="submission" date="2017-03" db="EMBL/GenBank/DDBJ databases">
        <authorList>
            <person name="Afonso C.L."/>
            <person name="Miller P.J."/>
            <person name="Scott M.A."/>
            <person name="Spackman E."/>
            <person name="Goraichik I."/>
            <person name="Dimitrov K.M."/>
            <person name="Suarez D.L."/>
            <person name="Swayne D.E."/>
        </authorList>
    </citation>
    <scope>NUCLEOTIDE SEQUENCE [LARGE SCALE GENOMIC DNA]</scope>
    <source>
        <strain evidence="3 4">ATCC 51113</strain>
    </source>
</reference>
<dbReference type="EC" id="2.1.1.-" evidence="1"/>
<organism evidence="3 4">
    <name type="scientific">Citrobacter braakii</name>
    <dbReference type="NCBI Taxonomy" id="57706"/>
    <lineage>
        <taxon>Bacteria</taxon>
        <taxon>Pseudomonadati</taxon>
        <taxon>Pseudomonadota</taxon>
        <taxon>Gammaproteobacteria</taxon>
        <taxon>Enterobacterales</taxon>
        <taxon>Enterobacteriaceae</taxon>
        <taxon>Citrobacter</taxon>
        <taxon>Citrobacter freundii complex</taxon>
    </lineage>
</organism>
<dbReference type="AlphaFoldDB" id="A0A1V8P450"/>
<dbReference type="GO" id="GO:0032259">
    <property type="term" value="P:methylation"/>
    <property type="evidence" value="ECO:0007669"/>
    <property type="project" value="UniProtKB-KW"/>
</dbReference>
<dbReference type="HAMAP" id="MF_02057">
    <property type="entry name" value="tRNA_methyltr_CmoM"/>
    <property type="match status" value="1"/>
</dbReference>
<dbReference type="InterPro" id="IPR033664">
    <property type="entry name" value="Cmo5U_methylTrfase"/>
</dbReference>
<evidence type="ECO:0000259" key="2">
    <source>
        <dbReference type="Pfam" id="PF13847"/>
    </source>
</evidence>
<dbReference type="Pfam" id="PF13847">
    <property type="entry name" value="Methyltransf_31"/>
    <property type="match status" value="1"/>
</dbReference>
<evidence type="ECO:0000313" key="3">
    <source>
        <dbReference type="EMBL" id="OQM43353.1"/>
    </source>
</evidence>
<dbReference type="SUPFAM" id="SSF53335">
    <property type="entry name" value="S-adenosyl-L-methionine-dependent methyltransferases"/>
    <property type="match status" value="1"/>
</dbReference>
<proteinExistence type="inferred from homology"/>
<comment type="similarity">
    <text evidence="1">Belongs to the class I-like SAM-binding methyltransferase superfamily. CmoM family.</text>
</comment>
<keyword evidence="1" id="KW-0819">tRNA processing</keyword>